<evidence type="ECO:0000256" key="4">
    <source>
        <dbReference type="PROSITE-ProRule" id="PRU00125"/>
    </source>
</evidence>
<dbReference type="SUPFAM" id="SSF57716">
    <property type="entry name" value="Glucocorticoid receptor-like (DNA-binding domain)"/>
    <property type="match status" value="2"/>
</dbReference>
<dbReference type="AlphaFoldDB" id="L8H575"/>
<dbReference type="Pfam" id="PF00412">
    <property type="entry name" value="LIM"/>
    <property type="match status" value="2"/>
</dbReference>
<feature type="domain" description="LIM zinc-binding" evidence="5">
    <location>
        <begin position="155"/>
        <end position="223"/>
    </location>
</feature>
<evidence type="ECO:0000256" key="1">
    <source>
        <dbReference type="ARBA" id="ARBA00022723"/>
    </source>
</evidence>
<proteinExistence type="predicted"/>
<dbReference type="GO" id="GO:0005912">
    <property type="term" value="C:adherens junction"/>
    <property type="evidence" value="ECO:0007669"/>
    <property type="project" value="TreeGrafter"/>
</dbReference>
<gene>
    <name evidence="6" type="ORF">ACA1_185180</name>
</gene>
<keyword evidence="2 4" id="KW-0862">Zinc</keyword>
<dbReference type="GO" id="GO:0030036">
    <property type="term" value="P:actin cytoskeleton organization"/>
    <property type="evidence" value="ECO:0007669"/>
    <property type="project" value="TreeGrafter"/>
</dbReference>
<dbReference type="OMA" id="FRCTELQ"/>
<keyword evidence="1 4" id="KW-0479">Metal-binding</keyword>
<dbReference type="GO" id="GO:0001725">
    <property type="term" value="C:stress fiber"/>
    <property type="evidence" value="ECO:0007669"/>
    <property type="project" value="TreeGrafter"/>
</dbReference>
<dbReference type="GO" id="GO:0051371">
    <property type="term" value="F:muscle alpha-actinin binding"/>
    <property type="evidence" value="ECO:0007669"/>
    <property type="project" value="TreeGrafter"/>
</dbReference>
<keyword evidence="7" id="KW-1185">Reference proteome</keyword>
<keyword evidence="3 4" id="KW-0440">LIM domain</keyword>
<dbReference type="PANTHER" id="PTHR24214:SF38">
    <property type="entry name" value="PDZ AND LIM DOMAIN PROTEIN ZASP-RELATED"/>
    <property type="match status" value="1"/>
</dbReference>
<evidence type="ECO:0000313" key="6">
    <source>
        <dbReference type="EMBL" id="ELR20335.1"/>
    </source>
</evidence>
<dbReference type="RefSeq" id="XP_004342529.1">
    <property type="nucleotide sequence ID" value="XM_004342480.1"/>
</dbReference>
<dbReference type="PANTHER" id="PTHR24214">
    <property type="entry name" value="PDZ AND LIM DOMAIN PROTEIN ZASP"/>
    <property type="match status" value="1"/>
</dbReference>
<dbReference type="GO" id="GO:0046872">
    <property type="term" value="F:metal ion binding"/>
    <property type="evidence" value="ECO:0007669"/>
    <property type="project" value="UniProtKB-KW"/>
</dbReference>
<evidence type="ECO:0000256" key="3">
    <source>
        <dbReference type="ARBA" id="ARBA00023038"/>
    </source>
</evidence>
<dbReference type="InterPro" id="IPR050604">
    <property type="entry name" value="PDZ-LIM_domain"/>
</dbReference>
<dbReference type="Gene3D" id="2.10.110.10">
    <property type="entry name" value="Cysteine Rich Protein"/>
    <property type="match status" value="2"/>
</dbReference>
<dbReference type="EMBL" id="KB007920">
    <property type="protein sequence ID" value="ELR20335.1"/>
    <property type="molecule type" value="Genomic_DNA"/>
</dbReference>
<dbReference type="SMART" id="SM00132">
    <property type="entry name" value="LIM"/>
    <property type="match status" value="2"/>
</dbReference>
<dbReference type="GO" id="GO:0003779">
    <property type="term" value="F:actin binding"/>
    <property type="evidence" value="ECO:0007669"/>
    <property type="project" value="TreeGrafter"/>
</dbReference>
<dbReference type="GeneID" id="14921185"/>
<reference evidence="6 7" key="1">
    <citation type="journal article" date="2013" name="Genome Biol.">
        <title>Genome of Acanthamoeba castellanii highlights extensive lateral gene transfer and early evolution of tyrosine kinase signaling.</title>
        <authorList>
            <person name="Clarke M."/>
            <person name="Lohan A.J."/>
            <person name="Liu B."/>
            <person name="Lagkouvardos I."/>
            <person name="Roy S."/>
            <person name="Zafar N."/>
            <person name="Bertelli C."/>
            <person name="Schilde C."/>
            <person name="Kianianmomeni A."/>
            <person name="Burglin T.R."/>
            <person name="Frech C."/>
            <person name="Turcotte B."/>
            <person name="Kopec K.O."/>
            <person name="Synnott J.M."/>
            <person name="Choo C."/>
            <person name="Paponov I."/>
            <person name="Finkler A."/>
            <person name="Soon Heng Tan C."/>
            <person name="Hutchins A.P."/>
            <person name="Weinmeier T."/>
            <person name="Rattei T."/>
            <person name="Chu J.S."/>
            <person name="Gimenez G."/>
            <person name="Irimia M."/>
            <person name="Rigden D.J."/>
            <person name="Fitzpatrick D.A."/>
            <person name="Lorenzo-Morales J."/>
            <person name="Bateman A."/>
            <person name="Chiu C.H."/>
            <person name="Tang P."/>
            <person name="Hegemann P."/>
            <person name="Fromm H."/>
            <person name="Raoult D."/>
            <person name="Greub G."/>
            <person name="Miranda-Saavedra D."/>
            <person name="Chen N."/>
            <person name="Nash P."/>
            <person name="Ginger M.L."/>
            <person name="Horn M."/>
            <person name="Schaap P."/>
            <person name="Caler L."/>
            <person name="Loftus B."/>
        </authorList>
    </citation>
    <scope>NUCLEOTIDE SEQUENCE [LARGE SCALE GENOMIC DNA]</scope>
    <source>
        <strain evidence="6 7">Neff</strain>
    </source>
</reference>
<dbReference type="OrthoDB" id="20689at2759"/>
<dbReference type="KEGG" id="acan:ACA1_185180"/>
<dbReference type="InterPro" id="IPR026870">
    <property type="entry name" value="Zinc_ribbon_dom"/>
</dbReference>
<dbReference type="Proteomes" id="UP000011083">
    <property type="component" value="Unassembled WGS sequence"/>
</dbReference>
<dbReference type="InterPro" id="IPR001781">
    <property type="entry name" value="Znf_LIM"/>
</dbReference>
<evidence type="ECO:0000256" key="2">
    <source>
        <dbReference type="ARBA" id="ARBA00022833"/>
    </source>
</evidence>
<evidence type="ECO:0000259" key="5">
    <source>
        <dbReference type="PROSITE" id="PS50023"/>
    </source>
</evidence>
<accession>L8H575</accession>
<dbReference type="PROSITE" id="PS50023">
    <property type="entry name" value="LIM_DOMAIN_2"/>
    <property type="match status" value="1"/>
</dbReference>
<evidence type="ECO:0000313" key="7">
    <source>
        <dbReference type="Proteomes" id="UP000011083"/>
    </source>
</evidence>
<dbReference type="Pfam" id="PF13240">
    <property type="entry name" value="Zn_Ribbon_1"/>
    <property type="match status" value="1"/>
</dbReference>
<dbReference type="GO" id="GO:0031941">
    <property type="term" value="C:filamentous actin"/>
    <property type="evidence" value="ECO:0007669"/>
    <property type="project" value="TreeGrafter"/>
</dbReference>
<dbReference type="CDD" id="cd08368">
    <property type="entry name" value="LIM"/>
    <property type="match status" value="1"/>
</dbReference>
<dbReference type="STRING" id="1257118.L8H575"/>
<protein>
    <submittedName>
        <fullName evidence="6">LIM domain containing protein</fullName>
    </submittedName>
</protein>
<dbReference type="VEuPathDB" id="AmoebaDB:ACA1_185180"/>
<organism evidence="6 7">
    <name type="scientific">Acanthamoeba castellanii (strain ATCC 30010 / Neff)</name>
    <dbReference type="NCBI Taxonomy" id="1257118"/>
    <lineage>
        <taxon>Eukaryota</taxon>
        <taxon>Amoebozoa</taxon>
        <taxon>Discosea</taxon>
        <taxon>Longamoebia</taxon>
        <taxon>Centramoebida</taxon>
        <taxon>Acanthamoebidae</taxon>
        <taxon>Acanthamoeba</taxon>
    </lineage>
</organism>
<name>L8H575_ACACF</name>
<sequence>MPFCSNCGAAVPPNARFCSGCGQATAAGAAPAPSSPASYSPSSSSNVSSITGVAQQGASVSNAYLMGGLGKGADVNTELSRILGDTSTQRQWSTETRGPQQSLGTCVACRSPIQSESIQALGGVWHTGCFKCGGTCGELFAKTGNNRVLEKDGRPYCENCYDAKFGEQCAAGCGRGLGPQRVKALGGLWHPDCFRCTACKAKFEGSGVINRGGKPYCKTCSAK</sequence>